<reference evidence="1 2" key="1">
    <citation type="submission" date="2017-06" db="EMBL/GenBank/DDBJ databases">
        <authorList>
            <person name="Swanenburg J."/>
            <person name="Kort R."/>
        </authorList>
    </citation>
    <scope>NUCLEOTIDE SEQUENCE [LARGE SCALE GENOMIC DNA]</scope>
    <source>
        <strain evidence="1 2">RL05</strain>
    </source>
</reference>
<dbReference type="AlphaFoldDB" id="A0A4R6CRQ5"/>
<accession>A0A4R6CRQ5</accession>
<evidence type="ECO:0000313" key="2">
    <source>
        <dbReference type="Proteomes" id="UP000295195"/>
    </source>
</evidence>
<gene>
    <name evidence="1" type="ORF">CEE75_10535</name>
</gene>
<organism evidence="1 2">
    <name type="scientific">Lactobacillus crispatus</name>
    <dbReference type="NCBI Taxonomy" id="47770"/>
    <lineage>
        <taxon>Bacteria</taxon>
        <taxon>Bacillati</taxon>
        <taxon>Bacillota</taxon>
        <taxon>Bacilli</taxon>
        <taxon>Lactobacillales</taxon>
        <taxon>Lactobacillaceae</taxon>
        <taxon>Lactobacillus</taxon>
    </lineage>
</organism>
<name>A0A4R6CRQ5_9LACO</name>
<dbReference type="RefSeq" id="WP_133472323.1">
    <property type="nucleotide sequence ID" value="NZ_JACCPW010000147.1"/>
</dbReference>
<comment type="caution">
    <text evidence="1">The sequence shown here is derived from an EMBL/GenBank/DDBJ whole genome shotgun (WGS) entry which is preliminary data.</text>
</comment>
<proteinExistence type="predicted"/>
<evidence type="ECO:0000313" key="1">
    <source>
        <dbReference type="EMBL" id="TDN29596.1"/>
    </source>
</evidence>
<dbReference type="Pfam" id="PF07751">
    <property type="entry name" value="Abi_2"/>
    <property type="match status" value="1"/>
</dbReference>
<dbReference type="InterPro" id="IPR011664">
    <property type="entry name" value="Abi_system_AbiD/AbiF-like"/>
</dbReference>
<dbReference type="EMBL" id="NKLP01000194">
    <property type="protein sequence ID" value="TDN29596.1"/>
    <property type="molecule type" value="Genomic_DNA"/>
</dbReference>
<dbReference type="Proteomes" id="UP000295195">
    <property type="component" value="Unassembled WGS sequence"/>
</dbReference>
<protein>
    <submittedName>
        <fullName evidence="1">Abortive phage infection protein</fullName>
    </submittedName>
</protein>
<sequence length="187" mass="22097">MREININDRTSSIYHYVSTYQNIPIWVIIDHLDFGGLYHFIKELPDQILNKIASDLTPFFFDNNGITLGQRFTPTIMLSFMKNILEIRNVCAHNKRLIEFNCHADAKYLSELHDQYSITASEDRKSFYNTFIIMQCFLSKTEFCILNNTLRKRFKNLNNDLNTISINDIFLKMGFPENWQLRSPLPQ</sequence>